<name>A0A147GZA7_9BURK</name>
<organism evidence="3 4">
    <name type="scientific">Pseudacidovorax intermedius</name>
    <dbReference type="NCBI Taxonomy" id="433924"/>
    <lineage>
        <taxon>Bacteria</taxon>
        <taxon>Pseudomonadati</taxon>
        <taxon>Pseudomonadota</taxon>
        <taxon>Betaproteobacteria</taxon>
        <taxon>Burkholderiales</taxon>
        <taxon>Comamonadaceae</taxon>
        <taxon>Pseudacidovorax</taxon>
    </lineage>
</organism>
<evidence type="ECO:0000259" key="2">
    <source>
        <dbReference type="Pfam" id="PF00596"/>
    </source>
</evidence>
<dbReference type="Proteomes" id="UP000072741">
    <property type="component" value="Unassembled WGS sequence"/>
</dbReference>
<dbReference type="InterPro" id="IPR001303">
    <property type="entry name" value="Aldolase_II/adducin_N"/>
</dbReference>
<dbReference type="InterPro" id="IPR036409">
    <property type="entry name" value="Aldolase_II/adducin_N_sf"/>
</dbReference>
<dbReference type="InterPro" id="IPR051017">
    <property type="entry name" value="Aldolase-II_Adducin_sf"/>
</dbReference>
<dbReference type="PATRIC" id="fig|433924.3.peg.3809"/>
<dbReference type="GO" id="GO:0005856">
    <property type="term" value="C:cytoskeleton"/>
    <property type="evidence" value="ECO:0007669"/>
    <property type="project" value="TreeGrafter"/>
</dbReference>
<comment type="similarity">
    <text evidence="1">Belongs to the aldolase class II family.</text>
</comment>
<comment type="caution">
    <text evidence="3">The sequence shown here is derived from an EMBL/GenBank/DDBJ whole genome shotgun (WGS) entry which is preliminary data.</text>
</comment>
<reference evidence="3 4" key="1">
    <citation type="journal article" date="2016" name="Front. Microbiol.">
        <title>Genomic Resource of Rice Seed Associated Bacteria.</title>
        <authorList>
            <person name="Midha S."/>
            <person name="Bansal K."/>
            <person name="Sharma S."/>
            <person name="Kumar N."/>
            <person name="Patil P.P."/>
            <person name="Chaudhry V."/>
            <person name="Patil P.B."/>
        </authorList>
    </citation>
    <scope>NUCLEOTIDE SEQUENCE [LARGE SCALE GENOMIC DNA]</scope>
    <source>
        <strain evidence="3 4">NS331</strain>
    </source>
</reference>
<dbReference type="AlphaFoldDB" id="A0A147GZA7"/>
<dbReference type="Pfam" id="PF00596">
    <property type="entry name" value="Aldolase_II"/>
    <property type="match status" value="1"/>
</dbReference>
<keyword evidence="4" id="KW-1185">Reference proteome</keyword>
<dbReference type="SUPFAM" id="SSF53639">
    <property type="entry name" value="AraD/HMP-PK domain-like"/>
    <property type="match status" value="1"/>
</dbReference>
<dbReference type="EMBL" id="LDSL01000054">
    <property type="protein sequence ID" value="KTT22714.1"/>
    <property type="molecule type" value="Genomic_DNA"/>
</dbReference>
<evidence type="ECO:0000313" key="3">
    <source>
        <dbReference type="EMBL" id="KTT22714.1"/>
    </source>
</evidence>
<dbReference type="GO" id="GO:0051015">
    <property type="term" value="F:actin filament binding"/>
    <property type="evidence" value="ECO:0007669"/>
    <property type="project" value="TreeGrafter"/>
</dbReference>
<feature type="domain" description="Class II aldolase/adducin N-terminal" evidence="2">
    <location>
        <begin position="19"/>
        <end position="73"/>
    </location>
</feature>
<dbReference type="Gene3D" id="3.40.225.10">
    <property type="entry name" value="Class II aldolase/adducin N-terminal domain"/>
    <property type="match status" value="1"/>
</dbReference>
<dbReference type="PANTHER" id="PTHR10672:SF3">
    <property type="entry name" value="PROTEIN HU-LI TAI SHAO"/>
    <property type="match status" value="1"/>
</dbReference>
<protein>
    <recommendedName>
        <fullName evidence="2">Class II aldolase/adducin N-terminal domain-containing protein</fullName>
    </recommendedName>
</protein>
<proteinExistence type="inferred from homology"/>
<sequence>MTHDASTDFHSPAVRRLREDLALALRAAAHHGLGEGVCNHFSVMLPGEPARYLINPRGLHWSEVGADDVVMIDV</sequence>
<feature type="non-terminal residue" evidence="3">
    <location>
        <position position="74"/>
    </location>
</feature>
<accession>A0A147GZA7</accession>
<evidence type="ECO:0000256" key="1">
    <source>
        <dbReference type="ARBA" id="ARBA00037961"/>
    </source>
</evidence>
<gene>
    <name evidence="3" type="ORF">NS331_09140</name>
</gene>
<evidence type="ECO:0000313" key="4">
    <source>
        <dbReference type="Proteomes" id="UP000072741"/>
    </source>
</evidence>
<dbReference type="RefSeq" id="WP_193758066.1">
    <property type="nucleotide sequence ID" value="NZ_LDSL01000054.1"/>
</dbReference>
<dbReference type="PANTHER" id="PTHR10672">
    <property type="entry name" value="ADDUCIN"/>
    <property type="match status" value="1"/>
</dbReference>